<keyword evidence="2" id="KW-1185">Reference proteome</keyword>
<dbReference type="RefSeq" id="WP_093426931.1">
    <property type="nucleotide sequence ID" value="NZ_FOMJ01000001.1"/>
</dbReference>
<dbReference type="SUPFAM" id="SSF46785">
    <property type="entry name" value="Winged helix' DNA-binding domain"/>
    <property type="match status" value="1"/>
</dbReference>
<organism evidence="1 2">
    <name type="scientific">Thiohalospira halophila DSM 15071</name>
    <dbReference type="NCBI Taxonomy" id="1123397"/>
    <lineage>
        <taxon>Bacteria</taxon>
        <taxon>Pseudomonadati</taxon>
        <taxon>Pseudomonadota</taxon>
        <taxon>Gammaproteobacteria</taxon>
        <taxon>Thiohalospirales</taxon>
        <taxon>Thiohalospiraceae</taxon>
        <taxon>Thiohalospira</taxon>
    </lineage>
</organism>
<dbReference type="Gene3D" id="1.10.10.10">
    <property type="entry name" value="Winged helix-like DNA-binding domain superfamily/Winged helix DNA-binding domain"/>
    <property type="match status" value="1"/>
</dbReference>
<dbReference type="OrthoDB" id="8537236at2"/>
<dbReference type="NCBIfam" id="TIGR04176">
    <property type="entry name" value="MarR_EPS"/>
    <property type="match status" value="1"/>
</dbReference>
<evidence type="ECO:0000313" key="2">
    <source>
        <dbReference type="Proteomes" id="UP000198611"/>
    </source>
</evidence>
<dbReference type="InterPro" id="IPR026433">
    <property type="entry name" value="MarR_EPS"/>
</dbReference>
<accession>A0A1I1NF15</accession>
<evidence type="ECO:0000313" key="1">
    <source>
        <dbReference type="EMBL" id="SFC96075.1"/>
    </source>
</evidence>
<gene>
    <name evidence="1" type="ORF">SAMN05660831_00245</name>
</gene>
<reference evidence="1 2" key="1">
    <citation type="submission" date="2016-10" db="EMBL/GenBank/DDBJ databases">
        <authorList>
            <person name="de Groot N.N."/>
        </authorList>
    </citation>
    <scope>NUCLEOTIDE SEQUENCE [LARGE SCALE GENOMIC DNA]</scope>
    <source>
        <strain evidence="1 2">HL3</strain>
    </source>
</reference>
<dbReference type="EMBL" id="FOMJ01000001">
    <property type="protein sequence ID" value="SFC96075.1"/>
    <property type="molecule type" value="Genomic_DNA"/>
</dbReference>
<dbReference type="InterPro" id="IPR036390">
    <property type="entry name" value="WH_DNA-bd_sf"/>
</dbReference>
<dbReference type="Pfam" id="PF13412">
    <property type="entry name" value="HTH_24"/>
    <property type="match status" value="1"/>
</dbReference>
<dbReference type="Proteomes" id="UP000198611">
    <property type="component" value="Unassembled WGS sequence"/>
</dbReference>
<dbReference type="STRING" id="1123397.SAMN05660831_00245"/>
<sequence>MPSDEFHYQLMKRLEADPEASHRQLAEELGVSVGKTHYSLKALIERGWVKAGNFRRSDNKLAYAYYLTPQGMNEKARLALRYLRTKQAEYERLHAEIEALKQEVEQGGE</sequence>
<dbReference type="InterPro" id="IPR036388">
    <property type="entry name" value="WH-like_DNA-bd_sf"/>
</dbReference>
<protein>
    <submittedName>
        <fullName evidence="1">EPS-associated transcriptional regulator, MarR family</fullName>
    </submittedName>
</protein>
<name>A0A1I1NF15_9GAMM</name>
<dbReference type="AlphaFoldDB" id="A0A1I1NF15"/>
<proteinExistence type="predicted"/>